<dbReference type="GO" id="GO:0016020">
    <property type="term" value="C:membrane"/>
    <property type="evidence" value="ECO:0007669"/>
    <property type="project" value="UniProtKB-SubCell"/>
</dbReference>
<comment type="similarity">
    <text evidence="2">Belongs to the peptidase S54 family.</text>
</comment>
<keyword evidence="5 7" id="KW-1133">Transmembrane helix</keyword>
<dbReference type="EMBL" id="CAFBNG010000054">
    <property type="protein sequence ID" value="CAB4937170.1"/>
    <property type="molecule type" value="Genomic_DNA"/>
</dbReference>
<dbReference type="GO" id="GO:0004252">
    <property type="term" value="F:serine-type endopeptidase activity"/>
    <property type="evidence" value="ECO:0007669"/>
    <property type="project" value="InterPro"/>
</dbReference>
<name>A0A6J7J2E7_9ZZZZ</name>
<keyword evidence="4" id="KW-0378">Hydrolase</keyword>
<dbReference type="InterPro" id="IPR035952">
    <property type="entry name" value="Rhomboid-like_sf"/>
</dbReference>
<dbReference type="AlphaFoldDB" id="A0A6J7J2E7"/>
<comment type="subcellular location">
    <subcellularLocation>
        <location evidence="1">Membrane</location>
        <topology evidence="1">Multi-pass membrane protein</topology>
    </subcellularLocation>
</comment>
<evidence type="ECO:0000256" key="3">
    <source>
        <dbReference type="ARBA" id="ARBA00022692"/>
    </source>
</evidence>
<dbReference type="Pfam" id="PF01694">
    <property type="entry name" value="Rhomboid"/>
    <property type="match status" value="1"/>
</dbReference>
<feature type="transmembrane region" description="Helical" evidence="7">
    <location>
        <begin position="53"/>
        <end position="80"/>
    </location>
</feature>
<evidence type="ECO:0000256" key="6">
    <source>
        <dbReference type="ARBA" id="ARBA00023136"/>
    </source>
</evidence>
<evidence type="ECO:0000256" key="7">
    <source>
        <dbReference type="SAM" id="Phobius"/>
    </source>
</evidence>
<feature type="transmembrane region" description="Helical" evidence="7">
    <location>
        <begin position="116"/>
        <end position="135"/>
    </location>
</feature>
<feature type="transmembrane region" description="Helical" evidence="7">
    <location>
        <begin position="164"/>
        <end position="182"/>
    </location>
</feature>
<dbReference type="InterPro" id="IPR022764">
    <property type="entry name" value="Peptidase_S54_rhomboid_dom"/>
</dbReference>
<feature type="transmembrane region" description="Helical" evidence="7">
    <location>
        <begin position="7"/>
        <end position="28"/>
    </location>
</feature>
<evidence type="ECO:0000256" key="5">
    <source>
        <dbReference type="ARBA" id="ARBA00022989"/>
    </source>
</evidence>
<accession>A0A6J7J2E7</accession>
<feature type="transmembrane region" description="Helical" evidence="7">
    <location>
        <begin position="92"/>
        <end position="110"/>
    </location>
</feature>
<dbReference type="SUPFAM" id="SSF144091">
    <property type="entry name" value="Rhomboid-like"/>
    <property type="match status" value="1"/>
</dbReference>
<evidence type="ECO:0000256" key="1">
    <source>
        <dbReference type="ARBA" id="ARBA00004141"/>
    </source>
</evidence>
<organism evidence="9">
    <name type="scientific">freshwater metagenome</name>
    <dbReference type="NCBI Taxonomy" id="449393"/>
    <lineage>
        <taxon>unclassified sequences</taxon>
        <taxon>metagenomes</taxon>
        <taxon>ecological metagenomes</taxon>
    </lineage>
</organism>
<dbReference type="PANTHER" id="PTHR43731">
    <property type="entry name" value="RHOMBOID PROTEASE"/>
    <property type="match status" value="1"/>
</dbReference>
<protein>
    <submittedName>
        <fullName evidence="9">Unannotated protein</fullName>
    </submittedName>
</protein>
<feature type="domain" description="Peptidase S54 rhomboid" evidence="8">
    <location>
        <begin position="51"/>
        <end position="183"/>
    </location>
</feature>
<evidence type="ECO:0000256" key="2">
    <source>
        <dbReference type="ARBA" id="ARBA00009045"/>
    </source>
</evidence>
<keyword evidence="3 7" id="KW-0812">Transmembrane</keyword>
<evidence type="ECO:0000313" key="9">
    <source>
        <dbReference type="EMBL" id="CAB4937170.1"/>
    </source>
</evidence>
<evidence type="ECO:0000256" key="4">
    <source>
        <dbReference type="ARBA" id="ARBA00022801"/>
    </source>
</evidence>
<evidence type="ECO:0000259" key="8">
    <source>
        <dbReference type="Pfam" id="PF01694"/>
    </source>
</evidence>
<proteinExistence type="inferred from homology"/>
<reference evidence="9" key="1">
    <citation type="submission" date="2020-05" db="EMBL/GenBank/DDBJ databases">
        <authorList>
            <person name="Chiriac C."/>
            <person name="Salcher M."/>
            <person name="Ghai R."/>
            <person name="Kavagutti S V."/>
        </authorList>
    </citation>
    <scope>NUCLEOTIDE SEQUENCE</scope>
</reference>
<dbReference type="InterPro" id="IPR050925">
    <property type="entry name" value="Rhomboid_protease_S54"/>
</dbReference>
<gene>
    <name evidence="9" type="ORF">UFOPK3774_00414</name>
</gene>
<dbReference type="PANTHER" id="PTHR43731:SF14">
    <property type="entry name" value="PRESENILIN-ASSOCIATED RHOMBOID-LIKE PROTEIN, MITOCHONDRIAL"/>
    <property type="match status" value="1"/>
</dbReference>
<feature type="transmembrane region" description="Helical" evidence="7">
    <location>
        <begin position="142"/>
        <end position="158"/>
    </location>
</feature>
<keyword evidence="6 7" id="KW-0472">Membrane</keyword>
<dbReference type="Gene3D" id="1.20.1540.10">
    <property type="entry name" value="Rhomboid-like"/>
    <property type="match status" value="1"/>
</dbReference>
<sequence length="189" mass="20017">MELKRSATLSLITVICAAYLINLIHPAFEQDLFLIRRAILSDGALHGVGAGEWWRIFTVALVHGSIFHLGFNMYALMVLGNPLEMAFGKARFLLVFAISLAAGSAASFLLNPSNQPSVGASGAIFGLFGALAIAGKRIGADVRSITVVIALNFALSFVLSGIDWHAHIGGLVGGAIAGNFLLKRPTGRW</sequence>